<organism evidence="1">
    <name type="scientific">marine sediment metagenome</name>
    <dbReference type="NCBI Taxonomy" id="412755"/>
    <lineage>
        <taxon>unclassified sequences</taxon>
        <taxon>metagenomes</taxon>
        <taxon>ecological metagenomes</taxon>
    </lineage>
</organism>
<comment type="caution">
    <text evidence="1">The sequence shown here is derived from an EMBL/GenBank/DDBJ whole genome shotgun (WGS) entry which is preliminary data.</text>
</comment>
<gene>
    <name evidence="1" type="ORF">LCGC14_1504840</name>
</gene>
<protein>
    <submittedName>
        <fullName evidence="1">Uncharacterized protein</fullName>
    </submittedName>
</protein>
<evidence type="ECO:0000313" key="1">
    <source>
        <dbReference type="EMBL" id="KKM64089.1"/>
    </source>
</evidence>
<name>A0A0F9J313_9ZZZZ</name>
<dbReference type="AlphaFoldDB" id="A0A0F9J313"/>
<dbReference type="EMBL" id="LAZR01010971">
    <property type="protein sequence ID" value="KKM64089.1"/>
    <property type="molecule type" value="Genomic_DNA"/>
</dbReference>
<proteinExistence type="predicted"/>
<reference evidence="1" key="1">
    <citation type="journal article" date="2015" name="Nature">
        <title>Complex archaea that bridge the gap between prokaryotes and eukaryotes.</title>
        <authorList>
            <person name="Spang A."/>
            <person name="Saw J.H."/>
            <person name="Jorgensen S.L."/>
            <person name="Zaremba-Niedzwiedzka K."/>
            <person name="Martijn J."/>
            <person name="Lind A.E."/>
            <person name="van Eijk R."/>
            <person name="Schleper C."/>
            <person name="Guy L."/>
            <person name="Ettema T.J."/>
        </authorList>
    </citation>
    <scope>NUCLEOTIDE SEQUENCE</scope>
</reference>
<sequence>MKMDLHFRDRQGVLLSLARENIVPVKASPWARYRFALRRNGKTKKGDIGRLISPGAADLILKEKLGVRDDESCREVRELIKRLRKSYGYK</sequence>
<accession>A0A0F9J313</accession>